<accession>A0ABD6A732</accession>
<dbReference type="GeneID" id="79314952"/>
<dbReference type="Pfam" id="PF04014">
    <property type="entry name" value="MazE_antitoxin"/>
    <property type="match status" value="1"/>
</dbReference>
<evidence type="ECO:0000259" key="1">
    <source>
        <dbReference type="SMART" id="SM00966"/>
    </source>
</evidence>
<evidence type="ECO:0000313" key="2">
    <source>
        <dbReference type="EMBL" id="MFC7315971.1"/>
    </source>
</evidence>
<evidence type="ECO:0000313" key="3">
    <source>
        <dbReference type="Proteomes" id="UP001596547"/>
    </source>
</evidence>
<name>A0ABD6A732_9EURY</name>
<dbReference type="Pfam" id="PF01895">
    <property type="entry name" value="PhoU"/>
    <property type="match status" value="1"/>
</dbReference>
<dbReference type="AlphaFoldDB" id="A0ABD6A732"/>
<dbReference type="InterPro" id="IPR038078">
    <property type="entry name" value="PhoU-like_sf"/>
</dbReference>
<organism evidence="2 3">
    <name type="scientific">Halomarina halobia</name>
    <dbReference type="NCBI Taxonomy" id="3033386"/>
    <lineage>
        <taxon>Archaea</taxon>
        <taxon>Methanobacteriati</taxon>
        <taxon>Methanobacteriota</taxon>
        <taxon>Stenosarchaea group</taxon>
        <taxon>Halobacteria</taxon>
        <taxon>Halobacteriales</taxon>
        <taxon>Natronomonadaceae</taxon>
        <taxon>Halomarina</taxon>
    </lineage>
</organism>
<protein>
    <submittedName>
        <fullName evidence="2">PhoU domain-containing protein</fullName>
    </submittedName>
</protein>
<feature type="domain" description="SpoVT-AbrB" evidence="1">
    <location>
        <begin position="8"/>
        <end position="54"/>
    </location>
</feature>
<comment type="caution">
    <text evidence="2">The sequence shown here is derived from an EMBL/GenBank/DDBJ whole genome shotgun (WGS) entry which is preliminary data.</text>
</comment>
<dbReference type="Gene3D" id="1.20.58.220">
    <property type="entry name" value="Phosphate transport system protein phou homolog 2, domain 2"/>
    <property type="match status" value="1"/>
</dbReference>
<sequence>MEARKVQLAGGATFTVSLPKPWAREQDVEAGSLLYLSSDDDGTLVVKPGEGKGAEWTATIDVTTYGSEQIRETIRASYIGGVDRITLVDRNGHDAHRRAVIADTVAELSGVDVFETTETQIVLRNLIDARNVSIAKNVVRLRLVALAMQRDAVTAVIRHDRTLAEQVIDRDREADRLFTLVMRYFRRSLADLRLVERIEESRPELFEFYYVARQCERIADHAGKMARIATQQSTPPDDTFAETYAELASRSWRIVDTASGVVLADADVETAYRTSITCDELVADVETAERELYTYESASEAHRYGVLLDSVKRTAEYGNNVAEMAIQREIRETMAQ</sequence>
<dbReference type="SUPFAM" id="SSF109755">
    <property type="entry name" value="PhoU-like"/>
    <property type="match status" value="1"/>
</dbReference>
<gene>
    <name evidence="2" type="ORF">ACFQPE_04070</name>
</gene>
<dbReference type="EMBL" id="JBHTBF010000001">
    <property type="protein sequence ID" value="MFC7315971.1"/>
    <property type="molecule type" value="Genomic_DNA"/>
</dbReference>
<keyword evidence="3" id="KW-1185">Reference proteome</keyword>
<dbReference type="SMART" id="SM00966">
    <property type="entry name" value="SpoVT_AbrB"/>
    <property type="match status" value="1"/>
</dbReference>
<dbReference type="InterPro" id="IPR026022">
    <property type="entry name" value="PhoU_dom"/>
</dbReference>
<proteinExistence type="predicted"/>
<dbReference type="RefSeq" id="WP_276305374.1">
    <property type="nucleotide sequence ID" value="NZ_CP119992.1"/>
</dbReference>
<dbReference type="InterPro" id="IPR007159">
    <property type="entry name" value="SpoVT-AbrB_dom"/>
</dbReference>
<dbReference type="PANTHER" id="PTHR42930">
    <property type="entry name" value="PHOSPHATE-SPECIFIC TRANSPORT SYSTEM ACCESSORY PROTEIN PHOU"/>
    <property type="match status" value="1"/>
</dbReference>
<dbReference type="InterPro" id="IPR028366">
    <property type="entry name" value="PhoU"/>
</dbReference>
<dbReference type="PANTHER" id="PTHR42930:SF6">
    <property type="entry name" value="PHOSPHATE REGULATORY PROTEIN-LIKE PROTEIN"/>
    <property type="match status" value="1"/>
</dbReference>
<reference evidence="2 3" key="1">
    <citation type="journal article" date="2019" name="Int. J. Syst. Evol. Microbiol.">
        <title>The Global Catalogue of Microorganisms (GCM) 10K type strain sequencing project: providing services to taxonomists for standard genome sequencing and annotation.</title>
        <authorList>
            <consortium name="The Broad Institute Genomics Platform"/>
            <consortium name="The Broad Institute Genome Sequencing Center for Infectious Disease"/>
            <person name="Wu L."/>
            <person name="Ma J."/>
        </authorList>
    </citation>
    <scope>NUCLEOTIDE SEQUENCE [LARGE SCALE GENOMIC DNA]</scope>
    <source>
        <strain evidence="2 3">PSR21</strain>
    </source>
</reference>
<dbReference type="Proteomes" id="UP001596547">
    <property type="component" value="Unassembled WGS sequence"/>
</dbReference>